<dbReference type="Pfam" id="PF02321">
    <property type="entry name" value="OEP"/>
    <property type="match status" value="1"/>
</dbReference>
<dbReference type="GO" id="GO:1990281">
    <property type="term" value="C:efflux pump complex"/>
    <property type="evidence" value="ECO:0007669"/>
    <property type="project" value="TreeGrafter"/>
</dbReference>
<evidence type="ECO:0000256" key="1">
    <source>
        <dbReference type="ARBA" id="ARBA00004442"/>
    </source>
</evidence>
<evidence type="ECO:0000313" key="10">
    <source>
        <dbReference type="Proteomes" id="UP000006512"/>
    </source>
</evidence>
<keyword evidence="6" id="KW-0472">Membrane</keyword>
<evidence type="ECO:0000256" key="5">
    <source>
        <dbReference type="ARBA" id="ARBA00022692"/>
    </source>
</evidence>
<dbReference type="GO" id="GO:0015562">
    <property type="term" value="F:efflux transmembrane transporter activity"/>
    <property type="evidence" value="ECO:0007669"/>
    <property type="project" value="InterPro"/>
</dbReference>
<evidence type="ECO:0000256" key="6">
    <source>
        <dbReference type="ARBA" id="ARBA00023136"/>
    </source>
</evidence>
<evidence type="ECO:0000256" key="3">
    <source>
        <dbReference type="ARBA" id="ARBA00022448"/>
    </source>
</evidence>
<dbReference type="GO" id="GO:0015288">
    <property type="term" value="F:porin activity"/>
    <property type="evidence" value="ECO:0007669"/>
    <property type="project" value="TreeGrafter"/>
</dbReference>
<feature type="signal peptide" evidence="8">
    <location>
        <begin position="1"/>
        <end position="34"/>
    </location>
</feature>
<protein>
    <submittedName>
        <fullName evidence="9">Outer membrane efflux family protein</fullName>
    </submittedName>
</protein>
<evidence type="ECO:0000256" key="4">
    <source>
        <dbReference type="ARBA" id="ARBA00022452"/>
    </source>
</evidence>
<dbReference type="SUPFAM" id="SSF56954">
    <property type="entry name" value="Outer membrane efflux proteins (OEP)"/>
    <property type="match status" value="1"/>
</dbReference>
<evidence type="ECO:0000256" key="7">
    <source>
        <dbReference type="ARBA" id="ARBA00023237"/>
    </source>
</evidence>
<name>F4QFW5_9CAUL</name>
<sequence length="424" mass="45768">MADRRATRCPRCFSMRTSFLLAAGISILAAPAFGEPLTFQQALTRAEQSAPSLAARVAEIDAATAASRSVGRLPDPKFRAGFENYPVSGPMAGSLSGESMTMQSFGIMQDVPNGAKRRAAKKQASAEILSAEAAYAVDARDARLSAGLAWVDLYFARRKLKALDEVEKAIAPLKSTATSQVEAGNLRPAQSLEAAELEAAIADRRSELTAEATKARAELIRWTGDPTADISGEAPQFEIDPIALHAGLGRNPNLAAMSAMTARSDADVAAATAEKRPDWGWEVSYQRRDPIWGDMISAGVTISLPLFSKNRQDPMIESKAKLSTRARHNEDAARRQVEAQLQSDLADHTMHYERLVRAQTVILPLAQQKADLELASYGAGTASLADVLQSQILLAEARIDAVAREASLARNSIRIHFTYGEHEQ</sequence>
<dbReference type="HOGENOM" id="CLU_012817_15_1_5"/>
<dbReference type="PANTHER" id="PTHR30026">
    <property type="entry name" value="OUTER MEMBRANE PROTEIN TOLC"/>
    <property type="match status" value="1"/>
</dbReference>
<dbReference type="InterPro" id="IPR003423">
    <property type="entry name" value="OMP_efflux"/>
</dbReference>
<keyword evidence="10" id="KW-1185">Reference proteome</keyword>
<reference evidence="10" key="1">
    <citation type="submission" date="2011-03" db="EMBL/GenBank/DDBJ databases">
        <title>Draft genome sequence of Brevundimonas diminuta.</title>
        <authorList>
            <person name="Brown P.J.B."/>
            <person name="Buechlein A."/>
            <person name="Hemmerich C."/>
            <person name="Brun Y.V."/>
        </authorList>
    </citation>
    <scope>NUCLEOTIDE SEQUENCE [LARGE SCALE GENOMIC DNA]</scope>
    <source>
        <strain evidence="10">C19</strain>
    </source>
</reference>
<organism evidence="9 10">
    <name type="scientific">Asticcacaulis biprosthecium C19</name>
    <dbReference type="NCBI Taxonomy" id="715226"/>
    <lineage>
        <taxon>Bacteria</taxon>
        <taxon>Pseudomonadati</taxon>
        <taxon>Pseudomonadota</taxon>
        <taxon>Alphaproteobacteria</taxon>
        <taxon>Caulobacterales</taxon>
        <taxon>Caulobacteraceae</taxon>
        <taxon>Asticcacaulis</taxon>
    </lineage>
</organism>
<dbReference type="STRING" id="715226.ABI_00080"/>
<evidence type="ECO:0000256" key="8">
    <source>
        <dbReference type="SAM" id="SignalP"/>
    </source>
</evidence>
<proteinExistence type="inferred from homology"/>
<dbReference type="eggNOG" id="COG1538">
    <property type="taxonomic scope" value="Bacteria"/>
</dbReference>
<feature type="chain" id="PRO_5003320809" evidence="8">
    <location>
        <begin position="35"/>
        <end position="424"/>
    </location>
</feature>
<dbReference type="PANTHER" id="PTHR30026:SF23">
    <property type="entry name" value="TO APRF-PUTATIVE OUTER MEMBRANE EFFLUX PROTEIN OR SECRETED ALKALINE PHOSPHATASE-RELATED"/>
    <property type="match status" value="1"/>
</dbReference>
<dbReference type="GO" id="GO:0009279">
    <property type="term" value="C:cell outer membrane"/>
    <property type="evidence" value="ECO:0007669"/>
    <property type="project" value="UniProtKB-SubCell"/>
</dbReference>
<dbReference type="InterPro" id="IPR051906">
    <property type="entry name" value="TolC-like"/>
</dbReference>
<comment type="subcellular location">
    <subcellularLocation>
        <location evidence="1">Cell outer membrane</location>
    </subcellularLocation>
</comment>
<keyword evidence="3" id="KW-0813">Transport</keyword>
<comment type="similarity">
    <text evidence="2">Belongs to the outer membrane factor (OMF) (TC 1.B.17) family.</text>
</comment>
<dbReference type="EMBL" id="GL883076">
    <property type="protein sequence ID" value="EGF93776.1"/>
    <property type="molecule type" value="Genomic_DNA"/>
</dbReference>
<accession>F4QFW5</accession>
<keyword evidence="4" id="KW-1134">Transmembrane beta strand</keyword>
<dbReference type="Gene3D" id="1.20.1600.10">
    <property type="entry name" value="Outer membrane efflux proteins (OEP)"/>
    <property type="match status" value="1"/>
</dbReference>
<gene>
    <name evidence="9" type="ORF">ABI_00080</name>
</gene>
<evidence type="ECO:0000256" key="2">
    <source>
        <dbReference type="ARBA" id="ARBA00007613"/>
    </source>
</evidence>
<keyword evidence="5" id="KW-0812">Transmembrane</keyword>
<keyword evidence="7" id="KW-0998">Cell outer membrane</keyword>
<keyword evidence="8" id="KW-0732">Signal</keyword>
<dbReference type="Proteomes" id="UP000006512">
    <property type="component" value="Unassembled WGS sequence"/>
</dbReference>
<dbReference type="AlphaFoldDB" id="F4QFW5"/>
<evidence type="ECO:0000313" key="9">
    <source>
        <dbReference type="EMBL" id="EGF93776.1"/>
    </source>
</evidence>